<dbReference type="EMBL" id="BMMK01000004">
    <property type="protein sequence ID" value="GGM43639.1"/>
    <property type="molecule type" value="Genomic_DNA"/>
</dbReference>
<evidence type="ECO:0000313" key="3">
    <source>
        <dbReference type="Proteomes" id="UP000637578"/>
    </source>
</evidence>
<reference evidence="2" key="1">
    <citation type="journal article" date="2014" name="Int. J. Syst. Evol. Microbiol.">
        <title>Complete genome sequence of Corynebacterium casei LMG S-19264T (=DSM 44701T), isolated from a smear-ripened cheese.</title>
        <authorList>
            <consortium name="US DOE Joint Genome Institute (JGI-PGF)"/>
            <person name="Walter F."/>
            <person name="Albersmeier A."/>
            <person name="Kalinowski J."/>
            <person name="Ruckert C."/>
        </authorList>
    </citation>
    <scope>NUCLEOTIDE SEQUENCE</scope>
    <source>
        <strain evidence="2">CGMCC 4.5737</strain>
    </source>
</reference>
<feature type="region of interest" description="Disordered" evidence="1">
    <location>
        <begin position="1"/>
        <end position="72"/>
    </location>
</feature>
<keyword evidence="3" id="KW-1185">Reference proteome</keyword>
<comment type="caution">
    <text evidence="2">The sequence shown here is derived from an EMBL/GenBank/DDBJ whole genome shotgun (WGS) entry which is preliminary data.</text>
</comment>
<feature type="compositionally biased region" description="Basic and acidic residues" evidence="1">
    <location>
        <begin position="118"/>
        <end position="133"/>
    </location>
</feature>
<accession>A0A8J3CDE4</accession>
<proteinExistence type="predicted"/>
<gene>
    <name evidence="2" type="ORF">GCM10012275_13290</name>
</gene>
<protein>
    <submittedName>
        <fullName evidence="2">Uncharacterized protein</fullName>
    </submittedName>
</protein>
<reference evidence="2" key="2">
    <citation type="submission" date="2020-09" db="EMBL/GenBank/DDBJ databases">
        <authorList>
            <person name="Sun Q."/>
            <person name="Zhou Y."/>
        </authorList>
    </citation>
    <scope>NUCLEOTIDE SEQUENCE</scope>
    <source>
        <strain evidence="2">CGMCC 4.5737</strain>
    </source>
</reference>
<dbReference type="AlphaFoldDB" id="A0A8J3CDE4"/>
<feature type="compositionally biased region" description="Polar residues" evidence="1">
    <location>
        <begin position="158"/>
        <end position="167"/>
    </location>
</feature>
<sequence length="181" mass="19984">MWCGSQDVSLGRERSGRFNAEGAKVRRHSGKNSYSDHKHATLGPSPRFDHRDVTRTSPLEHTNDEVTGRLINGPVHHDNDVLGYSHVSTDPLDLLRGRGYRGHSGSSGRGVTAPEWPHQGRDQGKEQGEHEHPVWVAEPPAHVRSPLDAGHVPRRRCTPSTSWSGPSPHNRRSGDVSTARL</sequence>
<dbReference type="Proteomes" id="UP000637578">
    <property type="component" value="Unassembled WGS sequence"/>
</dbReference>
<name>A0A8J3CDE4_9PSEU</name>
<evidence type="ECO:0000256" key="1">
    <source>
        <dbReference type="SAM" id="MobiDB-lite"/>
    </source>
</evidence>
<evidence type="ECO:0000313" key="2">
    <source>
        <dbReference type="EMBL" id="GGM43639.1"/>
    </source>
</evidence>
<feature type="region of interest" description="Disordered" evidence="1">
    <location>
        <begin position="96"/>
        <end position="181"/>
    </location>
</feature>
<organism evidence="2 3">
    <name type="scientific">Longimycelium tulufanense</name>
    <dbReference type="NCBI Taxonomy" id="907463"/>
    <lineage>
        <taxon>Bacteria</taxon>
        <taxon>Bacillati</taxon>
        <taxon>Actinomycetota</taxon>
        <taxon>Actinomycetes</taxon>
        <taxon>Pseudonocardiales</taxon>
        <taxon>Pseudonocardiaceae</taxon>
        <taxon>Longimycelium</taxon>
    </lineage>
</organism>